<organism evidence="8 9">
    <name type="scientific">Anaerocolumna sedimenticola</name>
    <dbReference type="NCBI Taxonomy" id="2696063"/>
    <lineage>
        <taxon>Bacteria</taxon>
        <taxon>Bacillati</taxon>
        <taxon>Bacillota</taxon>
        <taxon>Clostridia</taxon>
        <taxon>Lachnospirales</taxon>
        <taxon>Lachnospiraceae</taxon>
        <taxon>Anaerocolumna</taxon>
    </lineage>
</organism>
<name>A0A6P1THS1_9FIRM</name>
<accession>A0A6P1THS1</accession>
<dbReference type="Gene3D" id="1.10.10.10">
    <property type="entry name" value="Winged helix-like DNA-binding domain superfamily/Winged helix DNA-binding domain"/>
    <property type="match status" value="1"/>
</dbReference>
<evidence type="ECO:0000313" key="8">
    <source>
        <dbReference type="EMBL" id="QHQ59581.1"/>
    </source>
</evidence>
<protein>
    <submittedName>
        <fullName evidence="8">FtsW/RodA/SpoVE family cell cycle protein</fullName>
    </submittedName>
</protein>
<feature type="domain" description="Transcription regulator PadR N-terminal" evidence="7">
    <location>
        <begin position="16"/>
        <end position="88"/>
    </location>
</feature>
<feature type="transmembrane region" description="Helical" evidence="6">
    <location>
        <begin position="510"/>
        <end position="532"/>
    </location>
</feature>
<dbReference type="KEGG" id="anr:Ana3638_01185"/>
<proteinExistence type="predicted"/>
<dbReference type="InterPro" id="IPR005149">
    <property type="entry name" value="Tscrpt_reg_PadR_N"/>
</dbReference>
<evidence type="ECO:0000256" key="6">
    <source>
        <dbReference type="SAM" id="Phobius"/>
    </source>
</evidence>
<feature type="transmembrane region" description="Helical" evidence="6">
    <location>
        <begin position="358"/>
        <end position="376"/>
    </location>
</feature>
<feature type="transmembrane region" description="Helical" evidence="6">
    <location>
        <begin position="229"/>
        <end position="248"/>
    </location>
</feature>
<feature type="transmembrane region" description="Helical" evidence="6">
    <location>
        <begin position="255"/>
        <end position="274"/>
    </location>
</feature>
<comment type="subcellular location">
    <subcellularLocation>
        <location evidence="1">Membrane</location>
        <topology evidence="1">Multi-pass membrane protein</topology>
    </subcellularLocation>
</comment>
<sequence>MIENKSLLSGSTSMLLLSLLSEKDMYGYEMIDTLRKRSNHVFDLKAGTLYPLLHSLEEKDYLESYEDLESAKPRKYYRITGKGRKHLKAISEEWQEYAQAVKGVIGVLPLTDLNKKEDYLELMTSQIRCKKARNMIAEEISQHIDDQKESYINEGFDKDTALITALKQMGDPIEVGSQMDKIHKPRLEWKVLLAVLVLCFAGILVQIHINKSLSAINPIIVMNIKKQIIFLITGLLLMMASYFLDYSIIGKYPKVLWLFLIISILIYAPFGNWVNGQMAYLNAYSFLFIPVYGGILFAYRKKGYVGIMKCLLFSIFACAVISKFIMPRSVYLGLIFSNLIMLSAAVKKNWFGASKGKAMAIIWGWIPIAGLIRILSFSQYQVEGIRNKIDTMIRPELYEKGYQMNVVRKIIGNSRIFGFNPDISMGYLSGYNNDYILTYIFGKWGITAGVISIIFFTALIIYMILISLKQKNSLGMFVGLGCSLAFASQGSIYILSNLGIRIVSQVNLPFVSYGGASLLINFIVLGIMLSIFRNTNIMKEVPYKKQFIVKIERVK</sequence>
<dbReference type="EMBL" id="CP048000">
    <property type="protein sequence ID" value="QHQ59581.1"/>
    <property type="molecule type" value="Genomic_DNA"/>
</dbReference>
<evidence type="ECO:0000256" key="2">
    <source>
        <dbReference type="ARBA" id="ARBA00022692"/>
    </source>
</evidence>
<reference evidence="8 9" key="1">
    <citation type="submission" date="2020-01" db="EMBL/GenBank/DDBJ databases">
        <title>Genome analysis of Anaerocolumna sp. CBA3638.</title>
        <authorList>
            <person name="Kim J."/>
            <person name="Roh S.W."/>
        </authorList>
    </citation>
    <scope>NUCLEOTIDE SEQUENCE [LARGE SCALE GENOMIC DNA]</scope>
    <source>
        <strain evidence="8 9">CBA3638</strain>
    </source>
</reference>
<evidence type="ECO:0000256" key="1">
    <source>
        <dbReference type="ARBA" id="ARBA00004141"/>
    </source>
</evidence>
<dbReference type="PANTHER" id="PTHR43252">
    <property type="entry name" value="TRANSCRIPTIONAL REGULATOR YQJI"/>
    <property type="match status" value="1"/>
</dbReference>
<evidence type="ECO:0000259" key="7">
    <source>
        <dbReference type="Pfam" id="PF03551"/>
    </source>
</evidence>
<feature type="transmembrane region" description="Helical" evidence="6">
    <location>
        <begin position="191"/>
        <end position="209"/>
    </location>
</feature>
<dbReference type="GO" id="GO:0016020">
    <property type="term" value="C:membrane"/>
    <property type="evidence" value="ECO:0007669"/>
    <property type="project" value="UniProtKB-SubCell"/>
</dbReference>
<dbReference type="Pfam" id="PF03551">
    <property type="entry name" value="PadR"/>
    <property type="match status" value="1"/>
</dbReference>
<feature type="transmembrane region" description="Helical" evidence="6">
    <location>
        <begin position="306"/>
        <end position="324"/>
    </location>
</feature>
<dbReference type="GO" id="GO:0051301">
    <property type="term" value="P:cell division"/>
    <property type="evidence" value="ECO:0007669"/>
    <property type="project" value="InterPro"/>
</dbReference>
<dbReference type="InterPro" id="IPR036390">
    <property type="entry name" value="WH_DNA-bd_sf"/>
</dbReference>
<dbReference type="InterPro" id="IPR036388">
    <property type="entry name" value="WH-like_DNA-bd_sf"/>
</dbReference>
<dbReference type="InterPro" id="IPR047928">
    <property type="entry name" value="Perm_prefix_1"/>
</dbReference>
<evidence type="ECO:0000256" key="4">
    <source>
        <dbReference type="ARBA" id="ARBA00022989"/>
    </source>
</evidence>
<dbReference type="GO" id="GO:0008360">
    <property type="term" value="P:regulation of cell shape"/>
    <property type="evidence" value="ECO:0007669"/>
    <property type="project" value="UniProtKB-KW"/>
</dbReference>
<dbReference type="InterPro" id="IPR001182">
    <property type="entry name" value="FtsW/RodA"/>
</dbReference>
<keyword evidence="5 6" id="KW-0472">Membrane</keyword>
<feature type="transmembrane region" description="Helical" evidence="6">
    <location>
        <begin position="477"/>
        <end position="498"/>
    </location>
</feature>
<dbReference type="Pfam" id="PF01098">
    <property type="entry name" value="FTSW_RODA_SPOVE"/>
    <property type="match status" value="1"/>
</dbReference>
<feature type="transmembrane region" description="Helical" evidence="6">
    <location>
        <begin position="444"/>
        <end position="465"/>
    </location>
</feature>
<dbReference type="NCBIfam" id="NF038403">
    <property type="entry name" value="perm_prefix_1"/>
    <property type="match status" value="1"/>
</dbReference>
<keyword evidence="9" id="KW-1185">Reference proteome</keyword>
<dbReference type="AlphaFoldDB" id="A0A6P1THS1"/>
<keyword evidence="4 6" id="KW-1133">Transmembrane helix</keyword>
<feature type="transmembrane region" description="Helical" evidence="6">
    <location>
        <begin position="330"/>
        <end position="346"/>
    </location>
</feature>
<evidence type="ECO:0000256" key="5">
    <source>
        <dbReference type="ARBA" id="ARBA00023136"/>
    </source>
</evidence>
<gene>
    <name evidence="8" type="ORF">Ana3638_01185</name>
</gene>
<evidence type="ECO:0000313" key="9">
    <source>
        <dbReference type="Proteomes" id="UP000464314"/>
    </source>
</evidence>
<keyword evidence="3" id="KW-0133">Cell shape</keyword>
<dbReference type="SUPFAM" id="SSF46785">
    <property type="entry name" value="Winged helix' DNA-binding domain"/>
    <property type="match status" value="1"/>
</dbReference>
<dbReference type="PANTHER" id="PTHR43252:SF7">
    <property type="entry name" value="TRANSCRIPTIONAL REGULATOR YQJI"/>
    <property type="match status" value="1"/>
</dbReference>
<keyword evidence="2 6" id="KW-0812">Transmembrane</keyword>
<feature type="transmembrane region" description="Helical" evidence="6">
    <location>
        <begin position="280"/>
        <end position="299"/>
    </location>
</feature>
<dbReference type="Proteomes" id="UP000464314">
    <property type="component" value="Chromosome"/>
</dbReference>
<dbReference type="RefSeq" id="WP_161836290.1">
    <property type="nucleotide sequence ID" value="NZ_CP048000.1"/>
</dbReference>
<evidence type="ECO:0000256" key="3">
    <source>
        <dbReference type="ARBA" id="ARBA00022960"/>
    </source>
</evidence>